<evidence type="ECO:0000256" key="3">
    <source>
        <dbReference type="ARBA" id="ARBA00022679"/>
    </source>
</evidence>
<dbReference type="PANTHER" id="PTHR14647">
    <property type="entry name" value="GALACTOSE-3-O-SULFOTRANSFERASE"/>
    <property type="match status" value="1"/>
</dbReference>
<dbReference type="GO" id="GO:0009247">
    <property type="term" value="P:glycolipid biosynthetic process"/>
    <property type="evidence" value="ECO:0007669"/>
    <property type="project" value="InterPro"/>
</dbReference>
<reference evidence="10" key="1">
    <citation type="submission" date="2022-11" db="UniProtKB">
        <authorList>
            <consortium name="EnsemblMetazoa"/>
        </authorList>
    </citation>
    <scope>IDENTIFICATION</scope>
</reference>
<dbReference type="GO" id="GO:0000139">
    <property type="term" value="C:Golgi membrane"/>
    <property type="evidence" value="ECO:0007669"/>
    <property type="project" value="UniProtKB-SubCell"/>
</dbReference>
<evidence type="ECO:0000256" key="5">
    <source>
        <dbReference type="ARBA" id="ARBA00022968"/>
    </source>
</evidence>
<dbReference type="OrthoDB" id="514299at2759"/>
<dbReference type="EnsemblMetazoa" id="XM_038203530.1">
    <property type="protein sequence ID" value="XP_038059458.1"/>
    <property type="gene ID" value="LOC119730555"/>
</dbReference>
<name>A0A914A6M6_PATMI</name>
<keyword evidence="3" id="KW-0808">Transferase</keyword>
<evidence type="ECO:0000256" key="1">
    <source>
        <dbReference type="ARBA" id="ARBA00004323"/>
    </source>
</evidence>
<protein>
    <recommendedName>
        <fullName evidence="12">Galactosylceramide sulfotransferase-like</fullName>
    </recommendedName>
</protein>
<dbReference type="Gene3D" id="3.40.50.300">
    <property type="entry name" value="P-loop containing nucleotide triphosphate hydrolases"/>
    <property type="match status" value="1"/>
</dbReference>
<evidence type="ECO:0000256" key="8">
    <source>
        <dbReference type="ARBA" id="ARBA00023136"/>
    </source>
</evidence>
<keyword evidence="8" id="KW-0472">Membrane</keyword>
<organism evidence="10 11">
    <name type="scientific">Patiria miniata</name>
    <name type="common">Bat star</name>
    <name type="synonym">Asterina miniata</name>
    <dbReference type="NCBI Taxonomy" id="46514"/>
    <lineage>
        <taxon>Eukaryota</taxon>
        <taxon>Metazoa</taxon>
        <taxon>Echinodermata</taxon>
        <taxon>Eleutherozoa</taxon>
        <taxon>Asterozoa</taxon>
        <taxon>Asteroidea</taxon>
        <taxon>Valvatacea</taxon>
        <taxon>Valvatida</taxon>
        <taxon>Asterinidae</taxon>
        <taxon>Patiria</taxon>
    </lineage>
</organism>
<keyword evidence="4" id="KW-0812">Transmembrane</keyword>
<dbReference type="OMA" id="NIMCEHT"/>
<dbReference type="Proteomes" id="UP000887568">
    <property type="component" value="Unplaced"/>
</dbReference>
<dbReference type="InterPro" id="IPR009729">
    <property type="entry name" value="Gal-3-0_sulfotransfrase"/>
</dbReference>
<evidence type="ECO:0000256" key="9">
    <source>
        <dbReference type="ARBA" id="ARBA00023180"/>
    </source>
</evidence>
<dbReference type="SUPFAM" id="SSF52540">
    <property type="entry name" value="P-loop containing nucleoside triphosphate hydrolases"/>
    <property type="match status" value="1"/>
</dbReference>
<accession>A0A914A6M6</accession>
<comment type="similarity">
    <text evidence="2">Belongs to the galactose-3-O-sulfotransferase family.</text>
</comment>
<comment type="subcellular location">
    <subcellularLocation>
        <location evidence="1">Golgi apparatus membrane</location>
        <topology evidence="1">Single-pass type II membrane protein</topology>
    </subcellularLocation>
</comment>
<keyword evidence="9" id="KW-0325">Glycoprotein</keyword>
<proteinExistence type="inferred from homology"/>
<evidence type="ECO:0008006" key="12">
    <source>
        <dbReference type="Google" id="ProtNLM"/>
    </source>
</evidence>
<evidence type="ECO:0000313" key="11">
    <source>
        <dbReference type="Proteomes" id="UP000887568"/>
    </source>
</evidence>
<keyword evidence="5" id="KW-0735">Signal-anchor</keyword>
<evidence type="ECO:0000256" key="7">
    <source>
        <dbReference type="ARBA" id="ARBA00023034"/>
    </source>
</evidence>
<dbReference type="Pfam" id="PF06990">
    <property type="entry name" value="Gal-3-0_sulfotr"/>
    <property type="match status" value="1"/>
</dbReference>
<dbReference type="GeneID" id="119730555"/>
<evidence type="ECO:0000256" key="6">
    <source>
        <dbReference type="ARBA" id="ARBA00022989"/>
    </source>
</evidence>
<sequence length="421" mass="49476">MGWSARRWWRMTTAACLVVVIGLMSIEVGMLVKQRSTKNPVRPVTTTRINEWTRQKLQHVEPKQGTDTMSAPNPCQPNHRFVFIKIHKTGSSTIATMLQRYGYRRDLTFALPSGAVHSFPMSNQRYRFDTPRLVFQWNLTDRSGALVWPALGGYQVLVNHALYNRTVDEILIPNAVYFTMIREPLARTESFFRYFLFDQAVPHKANEDPLEVFMRDPQRHTQKMRENNWTKYFRNGQFFSLGLKREDYDNLRVVEAAINSLSRGMDLVMLNEYFDESLLLLKKLMCWDFQDIVYISKGVRRPSGNHKSIPAGLRDKILRWNAADLRLYQHFNRTFWTKVQKYGPEFLHDLDTFRAMKESATQACMATGSRHWDWHNSSYWKLPPNASERCRDYTRDDNAWVNLIRSRMRAKSSAFIKYSNG</sequence>
<keyword evidence="6" id="KW-1133">Transmembrane helix</keyword>
<keyword evidence="11" id="KW-1185">Reference proteome</keyword>
<evidence type="ECO:0000256" key="4">
    <source>
        <dbReference type="ARBA" id="ARBA00022692"/>
    </source>
</evidence>
<dbReference type="PANTHER" id="PTHR14647:SF87">
    <property type="entry name" value="PUTATIVE-RELATED"/>
    <property type="match status" value="1"/>
</dbReference>
<dbReference type="InterPro" id="IPR027417">
    <property type="entry name" value="P-loop_NTPase"/>
</dbReference>
<dbReference type="AlphaFoldDB" id="A0A914A6M6"/>
<evidence type="ECO:0000256" key="2">
    <source>
        <dbReference type="ARBA" id="ARBA00008124"/>
    </source>
</evidence>
<keyword evidence="7" id="KW-0333">Golgi apparatus</keyword>
<dbReference type="GO" id="GO:0001733">
    <property type="term" value="F:galactosylceramide sulfotransferase activity"/>
    <property type="evidence" value="ECO:0007669"/>
    <property type="project" value="InterPro"/>
</dbReference>
<dbReference type="RefSeq" id="XP_038059458.1">
    <property type="nucleotide sequence ID" value="XM_038203530.1"/>
</dbReference>
<evidence type="ECO:0000313" key="10">
    <source>
        <dbReference type="EnsemblMetazoa" id="XP_038059458.1"/>
    </source>
</evidence>